<dbReference type="InterPro" id="IPR000933">
    <property type="entry name" value="Glyco_hydro_29"/>
</dbReference>
<dbReference type="Gene3D" id="3.20.20.80">
    <property type="entry name" value="Glycosidases"/>
    <property type="match status" value="1"/>
</dbReference>
<evidence type="ECO:0000256" key="2">
    <source>
        <dbReference type="ARBA" id="ARBA00012662"/>
    </source>
</evidence>
<gene>
    <name evidence="7" type="ORF">SAMN05216283_11912</name>
</gene>
<dbReference type="PROSITE" id="PS50022">
    <property type="entry name" value="FA58C_3"/>
    <property type="match status" value="1"/>
</dbReference>
<evidence type="ECO:0000256" key="1">
    <source>
        <dbReference type="ARBA" id="ARBA00007951"/>
    </source>
</evidence>
<comment type="similarity">
    <text evidence="1">Belongs to the glycosyl hydrolase 29 family.</text>
</comment>
<evidence type="ECO:0000313" key="8">
    <source>
        <dbReference type="Proteomes" id="UP000198964"/>
    </source>
</evidence>
<dbReference type="GO" id="GO:0005764">
    <property type="term" value="C:lysosome"/>
    <property type="evidence" value="ECO:0007669"/>
    <property type="project" value="TreeGrafter"/>
</dbReference>
<protein>
    <recommendedName>
        <fullName evidence="2">alpha-L-fucosidase</fullName>
        <ecNumber evidence="2">3.2.1.51</ecNumber>
    </recommendedName>
</protein>
<proteinExistence type="inferred from homology"/>
<dbReference type="InterPro" id="IPR008979">
    <property type="entry name" value="Galactose-bd-like_sf"/>
</dbReference>
<dbReference type="Pfam" id="PF01120">
    <property type="entry name" value="Alpha_L_fucos"/>
    <property type="match status" value="1"/>
</dbReference>
<accession>A0A1I2MED0</accession>
<sequence length="695" mass="78324">MKTTYLFLLLFLSACTQKPTPPAPYGPTPSEGQLSWHQMEYFSLICYGLNTYTEEEWAYGDVDTQRFNPSDLDTDQWAKVAHDAGMKGLILVAKHHDGFCLWPSQYTDYSVKSTPWKNGEGDVLGDLAASCKKYGLKLGVYLSPWDRNHPDYGRPEYVDYYYKQLEELMTNYGEIFEFWIDGANGGTGYYGGANEHRNIDRKSYYGYDEIFSIVKRHQPNAVIFSDVGPGTRWVGNEAGIGSETNWNRITTNGKFPGESSPEYTKKLGTGDPDGTAWIPAEVNTTLLWPKAWYFHTGHQQRSLSNLMDLYYTSIGRGSPLNLGLAIAPTGKIRDIDAQALLNFKKQVDREFADNLVLGANIQASDYRNKQAAFAPDKCLDEDSDTYWATTDSVQQATLEIDFQKPVTFNRLLLQECIALGQRIHEFALEVEENGEYRQIVNGTTVGYKRIVRFDAVKTSKARITLKTEAPCLTLSNLGFYNAPRLVADPIAHQDIHGKLHFNQEKGISVFYALKEGTPTANFTKYSEPVDLSLGGKVYSYAKDEESGFQTDMLINQFGIARDAWKISTTNLQVLKEAQKAIDNNPQTFFIGDASNELIIDLNQKLKLNGFSYLPRQDGEKEGIIYEYAFFLSSDGKNWEPAKAEGTFSNIENNPIRQIITFDSAETARFIKLVAKSDVRQSGQASFAEIEIFVKQ</sequence>
<dbReference type="Pfam" id="PF00754">
    <property type="entry name" value="F5_F8_type_C"/>
    <property type="match status" value="2"/>
</dbReference>
<dbReference type="RefSeq" id="WP_093921704.1">
    <property type="nucleotide sequence ID" value="NZ_FONW01000019.1"/>
</dbReference>
<keyword evidence="4" id="KW-0378">Hydrolase</keyword>
<dbReference type="EC" id="3.2.1.51" evidence="2"/>
<dbReference type="GO" id="GO:0004560">
    <property type="term" value="F:alpha-L-fucosidase activity"/>
    <property type="evidence" value="ECO:0007669"/>
    <property type="project" value="InterPro"/>
</dbReference>
<name>A0A1I2MED0_9BACT</name>
<organism evidence="7 8">
    <name type="scientific">Sunxiuqinia elliptica</name>
    <dbReference type="NCBI Taxonomy" id="655355"/>
    <lineage>
        <taxon>Bacteria</taxon>
        <taxon>Pseudomonadati</taxon>
        <taxon>Bacteroidota</taxon>
        <taxon>Bacteroidia</taxon>
        <taxon>Marinilabiliales</taxon>
        <taxon>Prolixibacteraceae</taxon>
        <taxon>Sunxiuqinia</taxon>
    </lineage>
</organism>
<reference evidence="7 8" key="1">
    <citation type="submission" date="2016-10" db="EMBL/GenBank/DDBJ databases">
        <authorList>
            <person name="de Groot N.N."/>
        </authorList>
    </citation>
    <scope>NUCLEOTIDE SEQUENCE [LARGE SCALE GENOMIC DNA]</scope>
    <source>
        <strain evidence="7 8">CGMCC 1.9156</strain>
    </source>
</reference>
<dbReference type="SMART" id="SM00812">
    <property type="entry name" value="Alpha_L_fucos"/>
    <property type="match status" value="1"/>
</dbReference>
<dbReference type="PROSITE" id="PS51257">
    <property type="entry name" value="PROKAR_LIPOPROTEIN"/>
    <property type="match status" value="1"/>
</dbReference>
<evidence type="ECO:0000259" key="6">
    <source>
        <dbReference type="PROSITE" id="PS50022"/>
    </source>
</evidence>
<evidence type="ECO:0000256" key="3">
    <source>
        <dbReference type="ARBA" id="ARBA00022729"/>
    </source>
</evidence>
<keyword evidence="5" id="KW-0326">Glycosidase</keyword>
<dbReference type="AlphaFoldDB" id="A0A1I2MED0"/>
<evidence type="ECO:0000256" key="4">
    <source>
        <dbReference type="ARBA" id="ARBA00022801"/>
    </source>
</evidence>
<dbReference type="InterPro" id="IPR057739">
    <property type="entry name" value="Glyco_hydro_29_N"/>
</dbReference>
<feature type="domain" description="F5/8 type C" evidence="6">
    <location>
        <begin position="541"/>
        <end position="694"/>
    </location>
</feature>
<dbReference type="PANTHER" id="PTHR10030:SF37">
    <property type="entry name" value="ALPHA-L-FUCOSIDASE-RELATED"/>
    <property type="match status" value="1"/>
</dbReference>
<keyword evidence="8" id="KW-1185">Reference proteome</keyword>
<dbReference type="GO" id="GO:0016139">
    <property type="term" value="P:glycoside catabolic process"/>
    <property type="evidence" value="ECO:0007669"/>
    <property type="project" value="TreeGrafter"/>
</dbReference>
<keyword evidence="3" id="KW-0732">Signal</keyword>
<dbReference type="Proteomes" id="UP000198964">
    <property type="component" value="Unassembled WGS sequence"/>
</dbReference>
<dbReference type="InterPro" id="IPR000421">
    <property type="entry name" value="FA58C"/>
</dbReference>
<dbReference type="PANTHER" id="PTHR10030">
    <property type="entry name" value="ALPHA-L-FUCOSIDASE"/>
    <property type="match status" value="1"/>
</dbReference>
<dbReference type="EMBL" id="FONW01000019">
    <property type="protein sequence ID" value="SFF87726.1"/>
    <property type="molecule type" value="Genomic_DNA"/>
</dbReference>
<dbReference type="InterPro" id="IPR017853">
    <property type="entry name" value="GH"/>
</dbReference>
<dbReference type="Gene3D" id="2.60.120.260">
    <property type="entry name" value="Galactose-binding domain-like"/>
    <property type="match status" value="2"/>
</dbReference>
<evidence type="ECO:0000256" key="5">
    <source>
        <dbReference type="ARBA" id="ARBA00023295"/>
    </source>
</evidence>
<evidence type="ECO:0000313" key="7">
    <source>
        <dbReference type="EMBL" id="SFF87726.1"/>
    </source>
</evidence>
<dbReference type="STRING" id="655355.SAMN05216283_11912"/>
<dbReference type="GO" id="GO:0006004">
    <property type="term" value="P:fucose metabolic process"/>
    <property type="evidence" value="ECO:0007669"/>
    <property type="project" value="TreeGrafter"/>
</dbReference>
<dbReference type="SUPFAM" id="SSF51445">
    <property type="entry name" value="(Trans)glycosidases"/>
    <property type="match status" value="1"/>
</dbReference>
<dbReference type="SUPFAM" id="SSF49785">
    <property type="entry name" value="Galactose-binding domain-like"/>
    <property type="match status" value="2"/>
</dbReference>